<sequence>MIMKKFYELSSADFTQILTDKKEVEILIDYDTLHVEHLKLMPIDNTEVVINPTILDEDNYNLLLIDALQSNDMFMASLLGWQKANATVFCKKYNDDLYKLRLVF</sequence>
<protein>
    <submittedName>
        <fullName evidence="1">Uncharacterized protein</fullName>
    </submittedName>
</protein>
<organism evidence="1 2">
    <name type="scientific">Flavobacterium terrigena</name>
    <dbReference type="NCBI Taxonomy" id="402734"/>
    <lineage>
        <taxon>Bacteria</taxon>
        <taxon>Pseudomonadati</taxon>
        <taxon>Bacteroidota</taxon>
        <taxon>Flavobacteriia</taxon>
        <taxon>Flavobacteriales</taxon>
        <taxon>Flavobacteriaceae</taxon>
        <taxon>Flavobacterium</taxon>
    </lineage>
</organism>
<dbReference type="EMBL" id="FNYA01000001">
    <property type="protein sequence ID" value="SEI37995.1"/>
    <property type="molecule type" value="Genomic_DNA"/>
</dbReference>
<keyword evidence="2" id="KW-1185">Reference proteome</keyword>
<reference evidence="2" key="1">
    <citation type="submission" date="2016-10" db="EMBL/GenBank/DDBJ databases">
        <authorList>
            <person name="Varghese N."/>
            <person name="Submissions S."/>
        </authorList>
    </citation>
    <scope>NUCLEOTIDE SEQUENCE [LARGE SCALE GENOMIC DNA]</scope>
    <source>
        <strain evidence="2">DSM 17934</strain>
    </source>
</reference>
<name>A0A1H6QFK0_9FLAO</name>
<evidence type="ECO:0000313" key="1">
    <source>
        <dbReference type="EMBL" id="SEI37995.1"/>
    </source>
</evidence>
<dbReference type="AlphaFoldDB" id="A0A1H6QFK0"/>
<accession>A0A1H6QFK0</accession>
<evidence type="ECO:0000313" key="2">
    <source>
        <dbReference type="Proteomes" id="UP000199702"/>
    </source>
</evidence>
<proteinExistence type="predicted"/>
<gene>
    <name evidence="1" type="ORF">SAMN05660918_0216</name>
</gene>
<dbReference type="Proteomes" id="UP000199702">
    <property type="component" value="Unassembled WGS sequence"/>
</dbReference>